<dbReference type="Proteomes" id="UP000184330">
    <property type="component" value="Unassembled WGS sequence"/>
</dbReference>
<keyword evidence="3" id="KW-1185">Reference proteome</keyword>
<protein>
    <recommendedName>
        <fullName evidence="4">Hsp70 protein</fullName>
    </recommendedName>
</protein>
<name>A0A1L7XTN6_9HELO</name>
<evidence type="ECO:0000313" key="3">
    <source>
        <dbReference type="Proteomes" id="UP000184330"/>
    </source>
</evidence>
<organism evidence="2 3">
    <name type="scientific">Phialocephala subalpina</name>
    <dbReference type="NCBI Taxonomy" id="576137"/>
    <lineage>
        <taxon>Eukaryota</taxon>
        <taxon>Fungi</taxon>
        <taxon>Dikarya</taxon>
        <taxon>Ascomycota</taxon>
        <taxon>Pezizomycotina</taxon>
        <taxon>Leotiomycetes</taxon>
        <taxon>Helotiales</taxon>
        <taxon>Mollisiaceae</taxon>
        <taxon>Phialocephala</taxon>
        <taxon>Phialocephala fortinii species complex</taxon>
    </lineage>
</organism>
<sequence>MNAPAFSQSGQAFRSSNGSQLSYQPLSDIREVSMRIIVGIDIGLTCTGVAIATYFDAPNGRHIDMRVLERWPGTDRTEKKVPTRVAYTAGELGIHSWGFGCPELRDLGGGMAIKDMFKFFLDPSYVEKFGPAPHKIPKRENVRLWYKDFLTALYAHIIKDLRDVPRIDLSSKSTSIEFVFSIPTRWNDDNVREFRDIAEDAGFGDTGNVIMELTEGEAAAVFTSKRLAHRFQRGEVFMVCDAGGGTTDMCLLHVKGAQDDIVELENLDDPKALLAGSVNIDDKFEARAKELLRFTTGVPQDKIADLALQITRGDGFQDIKRQFGTEYAAPIKVAMLQVPGLAERIAFPLGELKAMFDSQVDIMIEAIDKQISLLQSSKPYVRVSYLFLAGGLGSSKYVQDRLVEHYKSIAMQVLFAPNPDDLPLAVCKGLVIDRVQNLCQDGPVIPIRRSKSSYGILYKDLYGEKHSGQPPTTNQLDGQRYAENQIDWLVVKGSHYQRGQLVPRFYSILADPNMAEQSWGFSVVHSTSDARTLPTFLDNRGDVKVVCHVTSRPQARLHECGIAQKRGLIARRTMFSRVNYKLSAEIGVGTFEFKSMIAGQMEAKSQTLKVQWSAENRGGCDLIRRM</sequence>
<evidence type="ECO:0008006" key="4">
    <source>
        <dbReference type="Google" id="ProtNLM"/>
    </source>
</evidence>
<accession>A0A1L7XTN6</accession>
<evidence type="ECO:0000256" key="1">
    <source>
        <dbReference type="SAM" id="MobiDB-lite"/>
    </source>
</evidence>
<evidence type="ECO:0000313" key="2">
    <source>
        <dbReference type="EMBL" id="CZR68337.1"/>
    </source>
</evidence>
<dbReference type="SUPFAM" id="SSF53067">
    <property type="entry name" value="Actin-like ATPase domain"/>
    <property type="match status" value="2"/>
</dbReference>
<dbReference type="PANTHER" id="PTHR42749:SF1">
    <property type="entry name" value="CELL SHAPE-DETERMINING PROTEIN MREB"/>
    <property type="match status" value="1"/>
</dbReference>
<reference evidence="2 3" key="1">
    <citation type="submission" date="2016-03" db="EMBL/GenBank/DDBJ databases">
        <authorList>
            <person name="Ploux O."/>
        </authorList>
    </citation>
    <scope>NUCLEOTIDE SEQUENCE [LARGE SCALE GENOMIC DNA]</scope>
    <source>
        <strain evidence="2 3">UAMH 11012</strain>
    </source>
</reference>
<gene>
    <name evidence="2" type="ORF">PAC_18236</name>
</gene>
<dbReference type="EMBL" id="FJOG01000054">
    <property type="protein sequence ID" value="CZR68337.1"/>
    <property type="molecule type" value="Genomic_DNA"/>
</dbReference>
<dbReference type="Gene3D" id="3.90.640.10">
    <property type="entry name" value="Actin, Chain A, domain 4"/>
    <property type="match status" value="1"/>
</dbReference>
<feature type="region of interest" description="Disordered" evidence="1">
    <location>
        <begin position="1"/>
        <end position="21"/>
    </location>
</feature>
<dbReference type="AlphaFoldDB" id="A0A1L7XTN6"/>
<proteinExistence type="predicted"/>
<dbReference type="Gene3D" id="3.30.420.40">
    <property type="match status" value="2"/>
</dbReference>
<dbReference type="CDD" id="cd10170">
    <property type="entry name" value="ASKHA_NBD_HSP70"/>
    <property type="match status" value="1"/>
</dbReference>
<dbReference type="InterPro" id="IPR043129">
    <property type="entry name" value="ATPase_NBD"/>
</dbReference>
<dbReference type="PANTHER" id="PTHR42749">
    <property type="entry name" value="CELL SHAPE-DETERMINING PROTEIN MREB"/>
    <property type="match status" value="1"/>
</dbReference>
<dbReference type="STRING" id="576137.A0A1L7XTN6"/>
<dbReference type="OrthoDB" id="2394218at2759"/>